<dbReference type="InterPro" id="IPR002372">
    <property type="entry name" value="PQQ_rpt_dom"/>
</dbReference>
<dbReference type="Pfam" id="PF13360">
    <property type="entry name" value="PQQ_2"/>
    <property type="match status" value="1"/>
</dbReference>
<feature type="non-terminal residue" evidence="2">
    <location>
        <position position="152"/>
    </location>
</feature>
<comment type="caution">
    <text evidence="2">The sequence shown here is derived from an EMBL/GenBank/DDBJ whole genome shotgun (WGS) entry which is preliminary data.</text>
</comment>
<dbReference type="InterPro" id="IPR011047">
    <property type="entry name" value="Quinoprotein_ADH-like_sf"/>
</dbReference>
<dbReference type="EMBL" id="BARW01022344">
    <property type="protein sequence ID" value="GAI98372.1"/>
    <property type="molecule type" value="Genomic_DNA"/>
</dbReference>
<dbReference type="PANTHER" id="PTHR34512:SF30">
    <property type="entry name" value="OUTER MEMBRANE PROTEIN ASSEMBLY FACTOR BAMB"/>
    <property type="match status" value="1"/>
</dbReference>
<sequence length="152" mass="16495">MFTSTAIIRQCISIMLIGGPILTSVAYAADQYPFWPQFHGPNRDNLSAEKGLLKNWPEEGPALLWTARGLGYGYSSVSIAAGMIYTAGNIEKDTVVTALDLDGKVVWQVKNGKAWTKDRPGTRATPTIDGGRLFHQSPLGNVVCLEARTGKK</sequence>
<name>X1SZ76_9ZZZZ</name>
<dbReference type="SUPFAM" id="SSF50998">
    <property type="entry name" value="Quinoprotein alcohol dehydrogenase-like"/>
    <property type="match status" value="1"/>
</dbReference>
<feature type="domain" description="Pyrrolo-quinoline quinone repeat" evidence="1">
    <location>
        <begin position="93"/>
        <end position="151"/>
    </location>
</feature>
<accession>X1SZ76</accession>
<protein>
    <recommendedName>
        <fullName evidence="1">Pyrrolo-quinoline quinone repeat domain-containing protein</fullName>
    </recommendedName>
</protein>
<gene>
    <name evidence="2" type="ORF">S12H4_37321</name>
</gene>
<reference evidence="2" key="1">
    <citation type="journal article" date="2014" name="Front. Microbiol.">
        <title>High frequency of phylogenetically diverse reductive dehalogenase-homologous genes in deep subseafloor sedimentary metagenomes.</title>
        <authorList>
            <person name="Kawai M."/>
            <person name="Futagami T."/>
            <person name="Toyoda A."/>
            <person name="Takaki Y."/>
            <person name="Nishi S."/>
            <person name="Hori S."/>
            <person name="Arai W."/>
            <person name="Tsubouchi T."/>
            <person name="Morono Y."/>
            <person name="Uchiyama I."/>
            <person name="Ito T."/>
            <person name="Fujiyama A."/>
            <person name="Inagaki F."/>
            <person name="Takami H."/>
        </authorList>
    </citation>
    <scope>NUCLEOTIDE SEQUENCE</scope>
    <source>
        <strain evidence="2">Expedition CK06-06</strain>
    </source>
</reference>
<proteinExistence type="predicted"/>
<dbReference type="InterPro" id="IPR015943">
    <property type="entry name" value="WD40/YVTN_repeat-like_dom_sf"/>
</dbReference>
<organism evidence="2">
    <name type="scientific">marine sediment metagenome</name>
    <dbReference type="NCBI Taxonomy" id="412755"/>
    <lineage>
        <taxon>unclassified sequences</taxon>
        <taxon>metagenomes</taxon>
        <taxon>ecological metagenomes</taxon>
    </lineage>
</organism>
<evidence type="ECO:0000259" key="1">
    <source>
        <dbReference type="Pfam" id="PF13360"/>
    </source>
</evidence>
<evidence type="ECO:0000313" key="2">
    <source>
        <dbReference type="EMBL" id="GAI98372.1"/>
    </source>
</evidence>
<dbReference type="PANTHER" id="PTHR34512">
    <property type="entry name" value="CELL SURFACE PROTEIN"/>
    <property type="match status" value="1"/>
</dbReference>
<dbReference type="AlphaFoldDB" id="X1SZ76"/>
<dbReference type="Gene3D" id="2.130.10.10">
    <property type="entry name" value="YVTN repeat-like/Quinoprotein amine dehydrogenase"/>
    <property type="match status" value="1"/>
</dbReference>